<evidence type="ECO:0000256" key="2">
    <source>
        <dbReference type="ARBA" id="ARBA00022679"/>
    </source>
</evidence>
<dbReference type="GO" id="GO:0008897">
    <property type="term" value="F:holo-[acyl-carrier-protein] synthase activity"/>
    <property type="evidence" value="ECO:0007669"/>
    <property type="project" value="UniProtKB-EC"/>
</dbReference>
<organism evidence="5 6">
    <name type="scientific">Dimargaris verticillata</name>
    <dbReference type="NCBI Taxonomy" id="2761393"/>
    <lineage>
        <taxon>Eukaryota</taxon>
        <taxon>Fungi</taxon>
        <taxon>Fungi incertae sedis</taxon>
        <taxon>Zoopagomycota</taxon>
        <taxon>Kickxellomycotina</taxon>
        <taxon>Dimargaritomycetes</taxon>
        <taxon>Dimargaritales</taxon>
        <taxon>Dimargaritaceae</taxon>
        <taxon>Dimargaris</taxon>
    </lineage>
</organism>
<evidence type="ECO:0000259" key="3">
    <source>
        <dbReference type="Pfam" id="PF01648"/>
    </source>
</evidence>
<dbReference type="Proteomes" id="UP001151582">
    <property type="component" value="Unassembled WGS sequence"/>
</dbReference>
<dbReference type="EC" id="2.7.8.7" evidence="1"/>
<evidence type="ECO:0000256" key="1">
    <source>
        <dbReference type="ARBA" id="ARBA00013172"/>
    </source>
</evidence>
<dbReference type="InterPro" id="IPR055066">
    <property type="entry name" value="AASDHPPT_N"/>
</dbReference>
<evidence type="ECO:0000259" key="4">
    <source>
        <dbReference type="Pfam" id="PF22624"/>
    </source>
</evidence>
<dbReference type="OrthoDB" id="5535347at2759"/>
<name>A0A9W8EEC6_9FUNG</name>
<accession>A0A9W8EEC6</accession>
<reference evidence="5" key="1">
    <citation type="submission" date="2022-07" db="EMBL/GenBank/DDBJ databases">
        <title>Phylogenomic reconstructions and comparative analyses of Kickxellomycotina fungi.</title>
        <authorList>
            <person name="Reynolds N.K."/>
            <person name="Stajich J.E."/>
            <person name="Barry K."/>
            <person name="Grigoriev I.V."/>
            <person name="Crous P."/>
            <person name="Smith M.E."/>
        </authorList>
    </citation>
    <scope>NUCLEOTIDE SEQUENCE</scope>
    <source>
        <strain evidence="5">RSA 567</strain>
    </source>
</reference>
<evidence type="ECO:0000313" key="5">
    <source>
        <dbReference type="EMBL" id="KAJ1984195.1"/>
    </source>
</evidence>
<dbReference type="PANTHER" id="PTHR12215:SF10">
    <property type="entry name" value="L-AMINOADIPATE-SEMIALDEHYDE DEHYDROGENASE-PHOSPHOPANTETHEINYL TRANSFERASE"/>
    <property type="match status" value="1"/>
</dbReference>
<dbReference type="InterPro" id="IPR037143">
    <property type="entry name" value="4-PPantetheinyl_Trfase_dom_sf"/>
</dbReference>
<dbReference type="SUPFAM" id="SSF56214">
    <property type="entry name" value="4'-phosphopantetheinyl transferase"/>
    <property type="match status" value="2"/>
</dbReference>
<dbReference type="AlphaFoldDB" id="A0A9W8EEC6"/>
<dbReference type="Pfam" id="PF01648">
    <property type="entry name" value="ACPS"/>
    <property type="match status" value="1"/>
</dbReference>
<comment type="caution">
    <text evidence="5">The sequence shown here is derived from an EMBL/GenBank/DDBJ whole genome shotgun (WGS) entry which is preliminary data.</text>
</comment>
<feature type="domain" description="4'-phosphopantetheinyl transferase N-terminal" evidence="4">
    <location>
        <begin position="87"/>
        <end position="152"/>
    </location>
</feature>
<dbReference type="GO" id="GO:0000287">
    <property type="term" value="F:magnesium ion binding"/>
    <property type="evidence" value="ECO:0007669"/>
    <property type="project" value="InterPro"/>
</dbReference>
<dbReference type="EMBL" id="JANBQB010000027">
    <property type="protein sequence ID" value="KAJ1984195.1"/>
    <property type="molecule type" value="Genomic_DNA"/>
</dbReference>
<evidence type="ECO:0000313" key="6">
    <source>
        <dbReference type="Proteomes" id="UP001151582"/>
    </source>
</evidence>
<feature type="domain" description="4'-phosphopantetheinyl transferase" evidence="3">
    <location>
        <begin position="158"/>
        <end position="261"/>
    </location>
</feature>
<dbReference type="Pfam" id="PF22624">
    <property type="entry name" value="AASDHPPT_N"/>
    <property type="match status" value="1"/>
</dbReference>
<keyword evidence="2" id="KW-0808">Transferase</keyword>
<protein>
    <recommendedName>
        <fullName evidence="1">holo-[acyl-carrier-protein] synthase</fullName>
        <ecNumber evidence="1">2.7.8.7</ecNumber>
    </recommendedName>
</protein>
<proteinExistence type="predicted"/>
<dbReference type="InterPro" id="IPR008278">
    <property type="entry name" value="4-PPantetheinyl_Trfase_dom"/>
</dbReference>
<dbReference type="GO" id="GO:0019878">
    <property type="term" value="P:lysine biosynthetic process via aminoadipic acid"/>
    <property type="evidence" value="ECO:0007669"/>
    <property type="project" value="TreeGrafter"/>
</dbReference>
<gene>
    <name evidence="5" type="ORF">H4R34_000801</name>
</gene>
<sequence length="318" mass="35643">MAATDKPSPALVRWAFNIRQPAITPQLTATLLAYVQPEERARIQQFKFADQHRVLFGRLLMRCLLFQVANGLNKRLRPSGLPHADSTVPQVNWWTIQLTRTTENKPVLSIKTQQLPAFQLCLTNDPGTSTEPASIPLAFNVSHHGDWVVLVAGYARHLGVDVSEVDFPRAESLDDYFALMQAQFTPHEWHLIRPTDPRGLAKTTCLYSPTHPSPSCSRCYAQLTQFHRLWCLKESYVKAKGVGLNLNLQRIEFHHIAPAVPHSANPSLSAQVCSTASIELPIWPTTHRYSAGSEPDWYPNIGFTSVGLPLYCYVALVV</sequence>
<dbReference type="PANTHER" id="PTHR12215">
    <property type="entry name" value="PHOSPHOPANTETHEINE TRANSFERASE"/>
    <property type="match status" value="1"/>
</dbReference>
<dbReference type="InterPro" id="IPR050559">
    <property type="entry name" value="P-Pant_transferase_sf"/>
</dbReference>
<keyword evidence="6" id="KW-1185">Reference proteome</keyword>
<dbReference type="GO" id="GO:0005829">
    <property type="term" value="C:cytosol"/>
    <property type="evidence" value="ECO:0007669"/>
    <property type="project" value="TreeGrafter"/>
</dbReference>
<dbReference type="Gene3D" id="3.90.470.20">
    <property type="entry name" value="4'-phosphopantetheinyl transferase domain"/>
    <property type="match status" value="1"/>
</dbReference>